<dbReference type="RefSeq" id="WP_218260954.1">
    <property type="nucleotide sequence ID" value="NZ_CP077715.1"/>
</dbReference>
<accession>A0A8F5GUT1</accession>
<dbReference type="EMBL" id="CP077715">
    <property type="protein sequence ID" value="QXJ30373.1"/>
    <property type="molecule type" value="Genomic_DNA"/>
</dbReference>
<proteinExistence type="predicted"/>
<sequence>MPFKEGIKMSFSKVRIDEVKPKLEVIFSRYGCVNKLSTFITNKSFYELKGKYNQLFMLANNNNVNKDRLLEFLSGLLSKGFHPYSIGTPIVIYDRSEILPTLAFGRYLAEMCENKLVISDYNLIYKIIYKKPIYISSAYNYNDVIIVDKMNNFIAYAKVENRKRGVYEVIPVKDIGWYLRRGG</sequence>
<name>A0A8F5GUT1_9CREN</name>
<organism evidence="1 2">
    <name type="scientific">Saccharolobus shibatae</name>
    <dbReference type="NCBI Taxonomy" id="2286"/>
    <lineage>
        <taxon>Archaea</taxon>
        <taxon>Thermoproteota</taxon>
        <taxon>Thermoprotei</taxon>
        <taxon>Sulfolobales</taxon>
        <taxon>Sulfolobaceae</taxon>
        <taxon>Saccharolobus</taxon>
    </lineage>
</organism>
<dbReference type="GeneID" id="65558572"/>
<dbReference type="AlphaFoldDB" id="A0A8F5GUT1"/>
<dbReference type="Proteomes" id="UP000693941">
    <property type="component" value="Chromosome"/>
</dbReference>
<evidence type="ECO:0000313" key="2">
    <source>
        <dbReference type="Proteomes" id="UP000693941"/>
    </source>
</evidence>
<protein>
    <submittedName>
        <fullName evidence="1">Uncharacterized protein</fullName>
    </submittedName>
</protein>
<evidence type="ECO:0000313" key="1">
    <source>
        <dbReference type="EMBL" id="QXJ30373.1"/>
    </source>
</evidence>
<reference evidence="1" key="1">
    <citation type="journal article" date="2021" name="Environ. Microbiol.">
        <title>New insights into the diversity and evolution of the archaeal mobilome from three complete genomes of Saccharolobus shibatae.</title>
        <authorList>
            <person name="Medvedeva S."/>
            <person name="Brandt D."/>
            <person name="Cvirkaite-Krupovic V."/>
            <person name="Liu Y."/>
            <person name="Severinov K."/>
            <person name="Ishino S."/>
            <person name="Ishino Y."/>
            <person name="Prangishvili D."/>
            <person name="Kalinowski J."/>
            <person name="Krupovic M."/>
        </authorList>
    </citation>
    <scope>NUCLEOTIDE SEQUENCE</scope>
    <source>
        <strain evidence="1">BEU9</strain>
    </source>
</reference>
<gene>
    <name evidence="1" type="ORF">J5U21_00008</name>
</gene>